<dbReference type="InParanoid" id="Q01UG2"/>
<dbReference type="OrthoDB" id="9794157at2"/>
<gene>
    <name evidence="2" type="ordered locus">Acid_5761</name>
</gene>
<dbReference type="SUPFAM" id="SSF100950">
    <property type="entry name" value="NagB/RpiA/CoA transferase-like"/>
    <property type="match status" value="1"/>
</dbReference>
<dbReference type="AlphaFoldDB" id="Q01UG2"/>
<dbReference type="PANTHER" id="PTHR43682:SF1">
    <property type="entry name" value="LACTATE UTILIZATION PROTEIN C"/>
    <property type="match status" value="1"/>
</dbReference>
<dbReference type="PANTHER" id="PTHR43682">
    <property type="entry name" value="LACTATE UTILIZATION PROTEIN C"/>
    <property type="match status" value="1"/>
</dbReference>
<dbReference type="STRING" id="234267.Acid_5761"/>
<evidence type="ECO:0000259" key="1">
    <source>
        <dbReference type="Pfam" id="PF02589"/>
    </source>
</evidence>
<organism evidence="2">
    <name type="scientific">Solibacter usitatus (strain Ellin6076)</name>
    <dbReference type="NCBI Taxonomy" id="234267"/>
    <lineage>
        <taxon>Bacteria</taxon>
        <taxon>Pseudomonadati</taxon>
        <taxon>Acidobacteriota</taxon>
        <taxon>Terriglobia</taxon>
        <taxon>Bryobacterales</taxon>
        <taxon>Solibacteraceae</taxon>
        <taxon>Candidatus Solibacter</taxon>
    </lineage>
</organism>
<protein>
    <recommendedName>
        <fullName evidence="1">LUD domain-containing protein</fullName>
    </recommendedName>
</protein>
<dbReference type="Pfam" id="PF02589">
    <property type="entry name" value="LUD_dom"/>
    <property type="match status" value="1"/>
</dbReference>
<dbReference type="InterPro" id="IPR003741">
    <property type="entry name" value="LUD_dom"/>
</dbReference>
<feature type="domain" description="LUD" evidence="1">
    <location>
        <begin position="41"/>
        <end position="210"/>
    </location>
</feature>
<evidence type="ECO:0000313" key="2">
    <source>
        <dbReference type="EMBL" id="ABJ86708.1"/>
    </source>
</evidence>
<dbReference type="InterPro" id="IPR024185">
    <property type="entry name" value="FTHF_cligase-like_sf"/>
</dbReference>
<dbReference type="KEGG" id="sus:Acid_5761"/>
<dbReference type="InterPro" id="IPR037171">
    <property type="entry name" value="NagB/RpiA_transferase-like"/>
</dbReference>
<dbReference type="HOGENOM" id="CLU_090664_1_3_0"/>
<accession>Q01UG2</accession>
<reference evidence="2" key="1">
    <citation type="submission" date="2006-10" db="EMBL/GenBank/DDBJ databases">
        <title>Complete sequence of Solibacter usitatus Ellin6076.</title>
        <authorList>
            <consortium name="US DOE Joint Genome Institute"/>
            <person name="Copeland A."/>
            <person name="Lucas S."/>
            <person name="Lapidus A."/>
            <person name="Barry K."/>
            <person name="Detter J.C."/>
            <person name="Glavina del Rio T."/>
            <person name="Hammon N."/>
            <person name="Israni S."/>
            <person name="Dalin E."/>
            <person name="Tice H."/>
            <person name="Pitluck S."/>
            <person name="Thompson L.S."/>
            <person name="Brettin T."/>
            <person name="Bruce D."/>
            <person name="Han C."/>
            <person name="Tapia R."/>
            <person name="Gilna P."/>
            <person name="Schmutz J."/>
            <person name="Larimer F."/>
            <person name="Land M."/>
            <person name="Hauser L."/>
            <person name="Kyrpides N."/>
            <person name="Mikhailova N."/>
            <person name="Janssen P.H."/>
            <person name="Kuske C.R."/>
            <person name="Richardson P."/>
        </authorList>
    </citation>
    <scope>NUCLEOTIDE SEQUENCE</scope>
    <source>
        <strain evidence="2">Ellin6076</strain>
    </source>
</reference>
<name>Q01UG2_SOLUE</name>
<dbReference type="Gene3D" id="3.40.50.10420">
    <property type="entry name" value="NagB/RpiA/CoA transferase-like"/>
    <property type="match status" value="1"/>
</dbReference>
<dbReference type="eggNOG" id="COG1556">
    <property type="taxonomic scope" value="Bacteria"/>
</dbReference>
<sequence>MSRDNILHKVRTALGRSAGQAVAPPPPVRLRIPEVPMEARIESFITRLEVLAGKAVRVGTMEEACQFVALAIAGKTAAASNAPYLAECGITGLPGVRSGIRDLAELREVCATVDIGITSADYMLGDTGTLVTIASPAEARLMSLLPPAHLAVVPKERMLTGLDELFTVVPHPAEITSSMVLITGPSRTADIEQILVRGVHGPGNVTVVIVG</sequence>
<proteinExistence type="predicted"/>
<dbReference type="EMBL" id="CP000473">
    <property type="protein sequence ID" value="ABJ86708.1"/>
    <property type="molecule type" value="Genomic_DNA"/>
</dbReference>